<dbReference type="Pfam" id="PF08818">
    <property type="entry name" value="DUF1801"/>
    <property type="match status" value="1"/>
</dbReference>
<protein>
    <recommendedName>
        <fullName evidence="1">YdhG-like domain-containing protein</fullName>
    </recommendedName>
</protein>
<dbReference type="EMBL" id="BMLB01000003">
    <property type="protein sequence ID" value="GGK67491.1"/>
    <property type="molecule type" value="Genomic_DNA"/>
</dbReference>
<dbReference type="RefSeq" id="WP_022923185.1">
    <property type="nucleotide sequence ID" value="NZ_BMLB01000003.1"/>
</dbReference>
<keyword evidence="3" id="KW-1185">Reference proteome</keyword>
<accession>A0ABQ2F8A5</accession>
<dbReference type="InterPro" id="IPR014922">
    <property type="entry name" value="YdhG-like"/>
</dbReference>
<evidence type="ECO:0000313" key="2">
    <source>
        <dbReference type="EMBL" id="GGK67491.1"/>
    </source>
</evidence>
<organism evidence="2 3">
    <name type="scientific">Ornithinimicrobium pekingense</name>
    <dbReference type="NCBI Taxonomy" id="384677"/>
    <lineage>
        <taxon>Bacteria</taxon>
        <taxon>Bacillati</taxon>
        <taxon>Actinomycetota</taxon>
        <taxon>Actinomycetes</taxon>
        <taxon>Micrococcales</taxon>
        <taxon>Ornithinimicrobiaceae</taxon>
        <taxon>Ornithinimicrobium</taxon>
    </lineage>
</organism>
<reference evidence="3" key="1">
    <citation type="journal article" date="2019" name="Int. J. Syst. Evol. Microbiol.">
        <title>The Global Catalogue of Microorganisms (GCM) 10K type strain sequencing project: providing services to taxonomists for standard genome sequencing and annotation.</title>
        <authorList>
            <consortium name="The Broad Institute Genomics Platform"/>
            <consortium name="The Broad Institute Genome Sequencing Center for Infectious Disease"/>
            <person name="Wu L."/>
            <person name="Ma J."/>
        </authorList>
    </citation>
    <scope>NUCLEOTIDE SEQUENCE [LARGE SCALE GENOMIC DNA]</scope>
    <source>
        <strain evidence="3">CGMCC 1.5362</strain>
    </source>
</reference>
<proteinExistence type="predicted"/>
<dbReference type="Proteomes" id="UP000662111">
    <property type="component" value="Unassembled WGS sequence"/>
</dbReference>
<name>A0ABQ2F8A5_9MICO</name>
<feature type="domain" description="YdhG-like" evidence="1">
    <location>
        <begin position="27"/>
        <end position="131"/>
    </location>
</feature>
<evidence type="ECO:0000259" key="1">
    <source>
        <dbReference type="Pfam" id="PF08818"/>
    </source>
</evidence>
<gene>
    <name evidence="2" type="ORF">GCM10011509_14800</name>
</gene>
<sequence length="143" mass="15353">MAGRAPKTAPTGVRPGAFLETVDGRRAEEGRVLLDLMTEATGTEGVMWGPSMVGYGSLHYRSPGGGAEGTWFRVGFSPRKAKLTFYGLQGHPRSEELLARLGPHTLGAGCVYANRLERLDLDVLRELVAHAFQDVTGVEVVDG</sequence>
<evidence type="ECO:0000313" key="3">
    <source>
        <dbReference type="Proteomes" id="UP000662111"/>
    </source>
</evidence>
<comment type="caution">
    <text evidence="2">The sequence shown here is derived from an EMBL/GenBank/DDBJ whole genome shotgun (WGS) entry which is preliminary data.</text>
</comment>